<organism evidence="2 3">
    <name type="scientific">Candidatus Colwellbacteria bacterium CG10_big_fil_rev_8_21_14_0_10_41_28</name>
    <dbReference type="NCBI Taxonomy" id="1974539"/>
    <lineage>
        <taxon>Bacteria</taxon>
        <taxon>Candidatus Colwelliibacteriota</taxon>
    </lineage>
</organism>
<dbReference type="AlphaFoldDB" id="A0A2H0VHQ2"/>
<comment type="caution">
    <text evidence="2">The sequence shown here is derived from an EMBL/GenBank/DDBJ whole genome shotgun (WGS) entry which is preliminary data.</text>
</comment>
<reference evidence="3" key="1">
    <citation type="submission" date="2017-09" db="EMBL/GenBank/DDBJ databases">
        <title>Depth-based differentiation of microbial function through sediment-hosted aquifers and enrichment of novel symbionts in the deep terrestrial subsurface.</title>
        <authorList>
            <person name="Probst A.J."/>
            <person name="Ladd B."/>
            <person name="Jarett J.K."/>
            <person name="Geller-Mcgrath D.E."/>
            <person name="Sieber C.M.K."/>
            <person name="Emerson J.B."/>
            <person name="Anantharaman K."/>
            <person name="Thomas B.C."/>
            <person name="Malmstrom R."/>
            <person name="Stieglmeier M."/>
            <person name="Klingl A."/>
            <person name="Woyke T."/>
            <person name="Ryan C.M."/>
            <person name="Banfield J.F."/>
        </authorList>
    </citation>
    <scope>NUCLEOTIDE SEQUENCE [LARGE SCALE GENOMIC DNA]</scope>
</reference>
<dbReference type="Proteomes" id="UP000230776">
    <property type="component" value="Unassembled WGS sequence"/>
</dbReference>
<gene>
    <name evidence="2" type="primary">rpsD</name>
    <name evidence="2" type="ORF">COT88_00365</name>
</gene>
<evidence type="ECO:0000256" key="1">
    <source>
        <dbReference type="SAM" id="MobiDB-lite"/>
    </source>
</evidence>
<keyword evidence="2" id="KW-0687">Ribonucleoprotein</keyword>
<protein>
    <submittedName>
        <fullName evidence="2">30S ribosomal protein S4</fullName>
    </submittedName>
</protein>
<feature type="compositionally biased region" description="Basic and acidic residues" evidence="1">
    <location>
        <begin position="1"/>
        <end position="24"/>
    </location>
</feature>
<dbReference type="GO" id="GO:0005840">
    <property type="term" value="C:ribosome"/>
    <property type="evidence" value="ECO:0007669"/>
    <property type="project" value="UniProtKB-KW"/>
</dbReference>
<sequence length="53" mass="6010">MPKILEKKERSLGIKLSRKGERANSPKAALVRKPYKPGQHGRRFGKMSEFGSQ</sequence>
<dbReference type="Gene3D" id="1.10.1050.10">
    <property type="entry name" value="Ribosomal Protein S4 Delta 41, Chain A, domain 1"/>
    <property type="match status" value="1"/>
</dbReference>
<proteinExistence type="predicted"/>
<accession>A0A2H0VHQ2</accession>
<evidence type="ECO:0000313" key="3">
    <source>
        <dbReference type="Proteomes" id="UP000230776"/>
    </source>
</evidence>
<feature type="compositionally biased region" description="Basic residues" evidence="1">
    <location>
        <begin position="33"/>
        <end position="45"/>
    </location>
</feature>
<evidence type="ECO:0000313" key="2">
    <source>
        <dbReference type="EMBL" id="PIR98645.1"/>
    </source>
</evidence>
<keyword evidence="2" id="KW-0689">Ribosomal protein</keyword>
<feature type="region of interest" description="Disordered" evidence="1">
    <location>
        <begin position="1"/>
        <end position="53"/>
    </location>
</feature>
<feature type="non-terminal residue" evidence="2">
    <location>
        <position position="53"/>
    </location>
</feature>
<dbReference type="EMBL" id="PFAG01000005">
    <property type="protein sequence ID" value="PIR98645.1"/>
    <property type="molecule type" value="Genomic_DNA"/>
</dbReference>
<name>A0A2H0VHQ2_9BACT</name>